<keyword evidence="12" id="KW-1185">Reference proteome</keyword>
<evidence type="ECO:0000256" key="7">
    <source>
        <dbReference type="SAM" id="Phobius"/>
    </source>
</evidence>
<feature type="domain" description="Concentrative nucleoside transporter N-terminal" evidence="8">
    <location>
        <begin position="29"/>
        <end position="101"/>
    </location>
</feature>
<feature type="domain" description="Concentrative nucleoside transporter C-terminal" evidence="9">
    <location>
        <begin position="212"/>
        <end position="414"/>
    </location>
</feature>
<evidence type="ECO:0000259" key="8">
    <source>
        <dbReference type="Pfam" id="PF01773"/>
    </source>
</evidence>
<name>U1YH90_ANEAE</name>
<feature type="transmembrane region" description="Helical" evidence="7">
    <location>
        <begin position="356"/>
        <end position="378"/>
    </location>
</feature>
<dbReference type="GO" id="GO:0005337">
    <property type="term" value="F:nucleoside transmembrane transporter activity"/>
    <property type="evidence" value="ECO:0007669"/>
    <property type="project" value="InterPro"/>
</dbReference>
<dbReference type="Pfam" id="PF01773">
    <property type="entry name" value="Nucleos_tra2_N"/>
    <property type="match status" value="1"/>
</dbReference>
<evidence type="ECO:0000259" key="10">
    <source>
        <dbReference type="Pfam" id="PF07670"/>
    </source>
</evidence>
<dbReference type="HOGENOM" id="CLU_016813_0_0_9"/>
<dbReference type="InterPro" id="IPR008276">
    <property type="entry name" value="C_nuclsd_transpt"/>
</dbReference>
<feature type="transmembrane region" description="Helical" evidence="7">
    <location>
        <begin position="305"/>
        <end position="324"/>
    </location>
</feature>
<feature type="transmembrane region" description="Helical" evidence="7">
    <location>
        <begin position="20"/>
        <end position="40"/>
    </location>
</feature>
<comment type="similarity">
    <text evidence="2">Belongs to the concentrative nucleoside transporter (CNT) (TC 2.A.41) family.</text>
</comment>
<keyword evidence="6 7" id="KW-0472">Membrane</keyword>
<dbReference type="GO" id="GO:0015293">
    <property type="term" value="F:symporter activity"/>
    <property type="evidence" value="ECO:0007669"/>
    <property type="project" value="TreeGrafter"/>
</dbReference>
<dbReference type="PATRIC" id="fig|649747.3.peg.419"/>
<dbReference type="InterPro" id="IPR011657">
    <property type="entry name" value="CNT_C_dom"/>
</dbReference>
<dbReference type="Pfam" id="PF07662">
    <property type="entry name" value="Nucleos_tra2_C"/>
    <property type="match status" value="1"/>
</dbReference>
<dbReference type="GO" id="GO:0005886">
    <property type="term" value="C:plasma membrane"/>
    <property type="evidence" value="ECO:0007669"/>
    <property type="project" value="UniProtKB-SubCell"/>
</dbReference>
<dbReference type="EMBL" id="AWSJ01000038">
    <property type="protein sequence ID" value="ERI11472.1"/>
    <property type="molecule type" value="Genomic_DNA"/>
</dbReference>
<reference evidence="11 12" key="1">
    <citation type="submission" date="2013-08" db="EMBL/GenBank/DDBJ databases">
        <authorList>
            <person name="Weinstock G."/>
            <person name="Sodergren E."/>
            <person name="Wylie T."/>
            <person name="Fulton L."/>
            <person name="Fulton R."/>
            <person name="Fronick C."/>
            <person name="O'Laughlin M."/>
            <person name="Godfrey J."/>
            <person name="Miner T."/>
            <person name="Herter B."/>
            <person name="Appelbaum E."/>
            <person name="Cordes M."/>
            <person name="Lek S."/>
            <person name="Wollam A."/>
            <person name="Pepin K.H."/>
            <person name="Palsikar V.B."/>
            <person name="Mitreva M."/>
            <person name="Wilson R.K."/>
        </authorList>
    </citation>
    <scope>NUCLEOTIDE SEQUENCE [LARGE SCALE GENOMIC DNA]</scope>
    <source>
        <strain evidence="11 12">ATCC 12856</strain>
    </source>
</reference>
<feature type="domain" description="Nucleoside transporter/FeoB GTPase Gate" evidence="10">
    <location>
        <begin position="111"/>
        <end position="210"/>
    </location>
</feature>
<gene>
    <name evidence="11" type="ORF">HMPREF0083_00459</name>
</gene>
<keyword evidence="4 7" id="KW-0812">Transmembrane</keyword>
<evidence type="ECO:0000313" key="11">
    <source>
        <dbReference type="EMBL" id="ERI11472.1"/>
    </source>
</evidence>
<protein>
    <submittedName>
        <fullName evidence="11">Pyrimidine nucleoside transport protein</fullName>
    </submittedName>
</protein>
<comment type="subcellular location">
    <subcellularLocation>
        <location evidence="1">Cell membrane</location>
        <topology evidence="1">Multi-pass membrane protein</topology>
    </subcellularLocation>
</comment>
<evidence type="ECO:0000256" key="1">
    <source>
        <dbReference type="ARBA" id="ARBA00004651"/>
    </source>
</evidence>
<organism evidence="11 12">
    <name type="scientific">Aneurinibacillus aneurinilyticus ATCC 12856</name>
    <dbReference type="NCBI Taxonomy" id="649747"/>
    <lineage>
        <taxon>Bacteria</taxon>
        <taxon>Bacillati</taxon>
        <taxon>Bacillota</taxon>
        <taxon>Bacilli</taxon>
        <taxon>Bacillales</taxon>
        <taxon>Paenibacillaceae</taxon>
        <taxon>Aneurinibacillus group</taxon>
        <taxon>Aneurinibacillus</taxon>
    </lineage>
</organism>
<accession>U1YH90</accession>
<evidence type="ECO:0000256" key="3">
    <source>
        <dbReference type="ARBA" id="ARBA00022475"/>
    </source>
</evidence>
<evidence type="ECO:0000256" key="5">
    <source>
        <dbReference type="ARBA" id="ARBA00022989"/>
    </source>
</evidence>
<sequence>MHGGGKLSYFTYYTPWRGQQVNILFFLTGLLLVFILGYLASYNRKGIRVRPIVAMLLTQIVLAFLLLNTKGGVVLVSYVAKVFAKLVEIGIQGVDFVFGGLENPGVSNFFLDVLLPIIFISVLIGILNHLKILPLIIKYVGFAISKINGMGRLENYIAVSSAILGQSEVFLTAKRELDLISKRRLYTLCTSAMSAVSIAIVGAYMTMLNPRYVVVAIILNILSALIVANIINPYRTEDEDDVQLVEAAEEKEEKLTFFQMIGESIMDGLKIAIIVAAMLIGFIALINLINYLFTLVFHISFQDVLGYIFAPIAFLMGVPASEAVRAGSIMATKLVTNEFVAMLSFKDIAGQLSERTIGIVSVFLVSFANFSSVGIITGAVRALNEKKGNEVATFGMKLLYGSTLASILSGTIIGLFL</sequence>
<dbReference type="AlphaFoldDB" id="U1YH90"/>
<keyword evidence="5 7" id="KW-1133">Transmembrane helix</keyword>
<feature type="transmembrane region" description="Helical" evidence="7">
    <location>
        <begin position="212"/>
        <end position="231"/>
    </location>
</feature>
<keyword evidence="3" id="KW-1003">Cell membrane</keyword>
<evidence type="ECO:0000256" key="6">
    <source>
        <dbReference type="ARBA" id="ARBA00023136"/>
    </source>
</evidence>
<proteinExistence type="inferred from homology"/>
<feature type="transmembrane region" description="Helical" evidence="7">
    <location>
        <begin position="52"/>
        <end position="80"/>
    </location>
</feature>
<feature type="transmembrane region" description="Helical" evidence="7">
    <location>
        <begin position="271"/>
        <end position="293"/>
    </location>
</feature>
<dbReference type="InterPro" id="IPR011642">
    <property type="entry name" value="Gate_dom"/>
</dbReference>
<evidence type="ECO:0000259" key="9">
    <source>
        <dbReference type="Pfam" id="PF07662"/>
    </source>
</evidence>
<evidence type="ECO:0000256" key="4">
    <source>
        <dbReference type="ARBA" id="ARBA00022692"/>
    </source>
</evidence>
<dbReference type="PANTHER" id="PTHR10590">
    <property type="entry name" value="SODIUM/NUCLEOSIDE COTRANSPORTER"/>
    <property type="match status" value="1"/>
</dbReference>
<feature type="transmembrane region" description="Helical" evidence="7">
    <location>
        <begin position="185"/>
        <end position="206"/>
    </location>
</feature>
<comment type="caution">
    <text evidence="11">The sequence shown here is derived from an EMBL/GenBank/DDBJ whole genome shotgun (WGS) entry which is preliminary data.</text>
</comment>
<dbReference type="Proteomes" id="UP000016511">
    <property type="component" value="Unassembled WGS sequence"/>
</dbReference>
<feature type="transmembrane region" description="Helical" evidence="7">
    <location>
        <begin position="109"/>
        <end position="130"/>
    </location>
</feature>
<dbReference type="InterPro" id="IPR002668">
    <property type="entry name" value="CNT_N_dom"/>
</dbReference>
<dbReference type="eggNOG" id="COG1972">
    <property type="taxonomic scope" value="Bacteria"/>
</dbReference>
<dbReference type="Pfam" id="PF07670">
    <property type="entry name" value="Gate"/>
    <property type="match status" value="1"/>
</dbReference>
<evidence type="ECO:0000256" key="2">
    <source>
        <dbReference type="ARBA" id="ARBA00009033"/>
    </source>
</evidence>
<dbReference type="STRING" id="649747.HMPREF0083_00459"/>
<dbReference type="PANTHER" id="PTHR10590:SF23">
    <property type="entry name" value="NUPC_NUPG FAMILY NUCLEOSIDE CNT TRANSPORTER"/>
    <property type="match status" value="1"/>
</dbReference>
<evidence type="ECO:0000313" key="12">
    <source>
        <dbReference type="Proteomes" id="UP000016511"/>
    </source>
</evidence>
<feature type="transmembrane region" description="Helical" evidence="7">
    <location>
        <begin position="398"/>
        <end position="416"/>
    </location>
</feature>